<feature type="compositionally biased region" description="Basic residues" evidence="1">
    <location>
        <begin position="1"/>
        <end position="10"/>
    </location>
</feature>
<dbReference type="AlphaFoldDB" id="A0A0A9EI42"/>
<organism evidence="2">
    <name type="scientific">Arundo donax</name>
    <name type="common">Giant reed</name>
    <name type="synonym">Donax arundinaceus</name>
    <dbReference type="NCBI Taxonomy" id="35708"/>
    <lineage>
        <taxon>Eukaryota</taxon>
        <taxon>Viridiplantae</taxon>
        <taxon>Streptophyta</taxon>
        <taxon>Embryophyta</taxon>
        <taxon>Tracheophyta</taxon>
        <taxon>Spermatophyta</taxon>
        <taxon>Magnoliopsida</taxon>
        <taxon>Liliopsida</taxon>
        <taxon>Poales</taxon>
        <taxon>Poaceae</taxon>
        <taxon>PACMAD clade</taxon>
        <taxon>Arundinoideae</taxon>
        <taxon>Arundineae</taxon>
        <taxon>Arundo</taxon>
    </lineage>
</organism>
<reference evidence="2" key="1">
    <citation type="submission" date="2014-09" db="EMBL/GenBank/DDBJ databases">
        <authorList>
            <person name="Magalhaes I.L.F."/>
            <person name="Oliveira U."/>
            <person name="Santos F.R."/>
            <person name="Vidigal T.H.D.A."/>
            <person name="Brescovit A.D."/>
            <person name="Santos A.J."/>
        </authorList>
    </citation>
    <scope>NUCLEOTIDE SEQUENCE</scope>
    <source>
        <tissue evidence="2">Shoot tissue taken approximately 20 cm above the soil surface</tissue>
    </source>
</reference>
<feature type="region of interest" description="Disordered" evidence="1">
    <location>
        <begin position="1"/>
        <end position="21"/>
    </location>
</feature>
<evidence type="ECO:0000256" key="1">
    <source>
        <dbReference type="SAM" id="MobiDB-lite"/>
    </source>
</evidence>
<evidence type="ECO:0000313" key="2">
    <source>
        <dbReference type="EMBL" id="JAD98663.1"/>
    </source>
</evidence>
<name>A0A0A9EI42_ARUDO</name>
<reference evidence="2" key="2">
    <citation type="journal article" date="2015" name="Data Brief">
        <title>Shoot transcriptome of the giant reed, Arundo donax.</title>
        <authorList>
            <person name="Barrero R.A."/>
            <person name="Guerrero F.D."/>
            <person name="Moolhuijzen P."/>
            <person name="Goolsby J.A."/>
            <person name="Tidwell J."/>
            <person name="Bellgard S.E."/>
            <person name="Bellgard M.I."/>
        </authorList>
    </citation>
    <scope>NUCLEOTIDE SEQUENCE</scope>
    <source>
        <tissue evidence="2">Shoot tissue taken approximately 20 cm above the soil surface</tissue>
    </source>
</reference>
<dbReference type="EMBL" id="GBRH01199232">
    <property type="protein sequence ID" value="JAD98663.1"/>
    <property type="molecule type" value="Transcribed_RNA"/>
</dbReference>
<sequence>MPRRKPRAKVAKTEKPMEAAARSRLPRWPMNIWVMELTANMLRVAMAMGVPMPQRRLDSSHTIRAASPGVRTAGASPSEARSGAAASVSTTTLPIAAGSRVLLCPGSANLWRRGGGCRS</sequence>
<protein>
    <submittedName>
        <fullName evidence="2">Uncharacterized protein</fullName>
    </submittedName>
</protein>
<accession>A0A0A9EI42</accession>
<proteinExistence type="predicted"/>